<dbReference type="EMBL" id="CP002547">
    <property type="protein sequence ID" value="ADY55472.1"/>
    <property type="molecule type" value="Genomic_DNA"/>
</dbReference>
<dbReference type="PANTHER" id="PTHR46795">
    <property type="entry name" value="ABC TRANSPORTER PERMEASE-RELATED-RELATED"/>
    <property type="match status" value="1"/>
</dbReference>
<name>F0SU89_SYNGF</name>
<dbReference type="OrthoDB" id="1937696at2"/>
<dbReference type="STRING" id="645991.Sgly_1151"/>
<evidence type="ECO:0000256" key="4">
    <source>
        <dbReference type="ARBA" id="ARBA00022989"/>
    </source>
</evidence>
<proteinExistence type="inferred from homology"/>
<protein>
    <recommendedName>
        <fullName evidence="7">ABC3 transporter permease C-terminal domain-containing protein</fullName>
    </recommendedName>
</protein>
<reference evidence="8 9" key="1">
    <citation type="journal article" date="2011" name="Stand. Genomic Sci.">
        <title>Complete genome sequence of Syntrophobotulus glycolicus type strain (FlGlyR).</title>
        <authorList>
            <person name="Han C."/>
            <person name="Mwirichia R."/>
            <person name="Chertkov O."/>
            <person name="Held B."/>
            <person name="Lapidus A."/>
            <person name="Nolan M."/>
            <person name="Lucas S."/>
            <person name="Hammon N."/>
            <person name="Deshpande S."/>
            <person name="Cheng J.F."/>
            <person name="Tapia R."/>
            <person name="Goodwin L."/>
            <person name="Pitluck S."/>
            <person name="Huntemann M."/>
            <person name="Liolios K."/>
            <person name="Ivanova N."/>
            <person name="Pagani I."/>
            <person name="Mavromatis K."/>
            <person name="Ovchinikova G."/>
            <person name="Pati A."/>
            <person name="Chen A."/>
            <person name="Palaniappan K."/>
            <person name="Land M."/>
            <person name="Hauser L."/>
            <person name="Brambilla E.M."/>
            <person name="Rohde M."/>
            <person name="Spring S."/>
            <person name="Sikorski J."/>
            <person name="Goker M."/>
            <person name="Woyke T."/>
            <person name="Bristow J."/>
            <person name="Eisen J.A."/>
            <person name="Markowitz V."/>
            <person name="Hugenholtz P."/>
            <person name="Kyrpides N.C."/>
            <person name="Klenk H.P."/>
            <person name="Detter J.C."/>
        </authorList>
    </citation>
    <scope>NUCLEOTIDE SEQUENCE [LARGE SCALE GENOMIC DNA]</scope>
    <source>
        <strain evidence="9">DSM 8271 / FlGlyR</strain>
    </source>
</reference>
<dbReference type="InterPro" id="IPR052536">
    <property type="entry name" value="ABC-4_Integral_Memb_Prot"/>
</dbReference>
<keyword evidence="6" id="KW-0813">Transport</keyword>
<sequence length="644" mass="73283">MTFRQFAFNNVKRNIRVYLAYFLSSVFTIIVFFSFATNLFHPVIASQKGGAIEEIMGLAEGAIFVFAFFFILISVNAFLKIRQKEFGVLTILGMSKKQFNRMIFLENMLIGCVAILTGITIGLVFSKLLLMVTAHILSFEALSFYFPIQAALLTIAFFLIIFIGISTIAPKIIRTNDVVQLLKGAQKDNKEITFSKTLSFVSVLCLFLGYFMSVSSKIYGLHPFLNKIILFVENLPFREVILIALIAVGTYLFFTQLSIFVLHRLRKNKSYYMRKTNMLWISELFSRIRDNARMLFLVTMISTAAYVAITSVYALNSVVKDEALKDNPFALTYTSIGDNANEVQNIKAIDDMLTSSGVAYKTYKTEVIKQVSSSGYSVHIIRVSEYNTRAAALGLAQVSIDESQALLVPADVRYDPVRDKTLNQKNIPLDDGKINLTVKEVAPQVIVYSGLFRNLIAVNDSTYDKISDMNERYVSYSYEIPDWLNTRNAMKSLRSTLGDGEYGSSFWSNRIEIYDLENQTKKLFLYAGFFLGAIFFMGASSFLYFRLYTDLNRDKSKYLAISKLGLTFKELKKVASRQISVLFFVPYLLAAIHTSFATALLQSMLYTSVWQYFLVVMAVFLILEVIYYSVVRSRYIKYLAQYTV</sequence>
<keyword evidence="9" id="KW-1185">Reference proteome</keyword>
<feature type="domain" description="ABC3 transporter permease C-terminal" evidence="7">
    <location>
        <begin position="63"/>
        <end position="169"/>
    </location>
</feature>
<dbReference type="InterPro" id="IPR027022">
    <property type="entry name" value="ABC_permease_BceB-typ"/>
</dbReference>
<feature type="transmembrane region" description="Helical" evidence="6">
    <location>
        <begin position="294"/>
        <end position="315"/>
    </location>
</feature>
<feature type="transmembrane region" description="Helical" evidence="6">
    <location>
        <begin position="609"/>
        <end position="630"/>
    </location>
</feature>
<comment type="similarity">
    <text evidence="6">Belongs to the ABC-4 integral membrane protein family.</text>
</comment>
<keyword evidence="4 6" id="KW-1133">Transmembrane helix</keyword>
<evidence type="ECO:0000313" key="9">
    <source>
        <dbReference type="Proteomes" id="UP000007488"/>
    </source>
</evidence>
<feature type="transmembrane region" description="Helical" evidence="6">
    <location>
        <begin position="102"/>
        <end position="124"/>
    </location>
</feature>
<evidence type="ECO:0000256" key="2">
    <source>
        <dbReference type="ARBA" id="ARBA00022475"/>
    </source>
</evidence>
<dbReference type="Pfam" id="PF02687">
    <property type="entry name" value="FtsX"/>
    <property type="match status" value="1"/>
</dbReference>
<dbReference type="AlphaFoldDB" id="F0SU89"/>
<keyword evidence="3 6" id="KW-0812">Transmembrane</keyword>
<feature type="transmembrane region" description="Helical" evidence="6">
    <location>
        <begin position="579"/>
        <end position="603"/>
    </location>
</feature>
<feature type="transmembrane region" description="Helical" evidence="6">
    <location>
        <begin position="20"/>
        <end position="41"/>
    </location>
</feature>
<dbReference type="eggNOG" id="COG0577">
    <property type="taxonomic scope" value="Bacteria"/>
</dbReference>
<dbReference type="GO" id="GO:0055085">
    <property type="term" value="P:transmembrane transport"/>
    <property type="evidence" value="ECO:0007669"/>
    <property type="project" value="UniProtKB-UniRule"/>
</dbReference>
<evidence type="ECO:0000256" key="5">
    <source>
        <dbReference type="ARBA" id="ARBA00023136"/>
    </source>
</evidence>
<feature type="transmembrane region" description="Helical" evidence="6">
    <location>
        <begin position="197"/>
        <end position="220"/>
    </location>
</feature>
<feature type="transmembrane region" description="Helical" evidence="6">
    <location>
        <begin position="240"/>
        <end position="265"/>
    </location>
</feature>
<keyword evidence="5 6" id="KW-0472">Membrane</keyword>
<comment type="subcellular location">
    <subcellularLocation>
        <location evidence="1 6">Cell membrane</location>
        <topology evidence="1 6">Multi-pass membrane protein</topology>
    </subcellularLocation>
</comment>
<dbReference type="KEGG" id="sgy:Sgly_1151"/>
<dbReference type="PIRSF" id="PIRSF018968">
    <property type="entry name" value="ABC_permease_BceB"/>
    <property type="match status" value="1"/>
</dbReference>
<dbReference type="InterPro" id="IPR003838">
    <property type="entry name" value="ABC3_permease_C"/>
</dbReference>
<feature type="transmembrane region" description="Helical" evidence="6">
    <location>
        <begin position="61"/>
        <end position="81"/>
    </location>
</feature>
<evidence type="ECO:0000256" key="6">
    <source>
        <dbReference type="PIRNR" id="PIRNR018968"/>
    </source>
</evidence>
<dbReference type="HOGENOM" id="CLU_022800_3_0_9"/>
<dbReference type="PANTHER" id="PTHR46795:SF2">
    <property type="entry name" value="ABC TRANSPORTER, PERMEASE PROTEIN"/>
    <property type="match status" value="1"/>
</dbReference>
<dbReference type="GO" id="GO:0005886">
    <property type="term" value="C:plasma membrane"/>
    <property type="evidence" value="ECO:0007669"/>
    <property type="project" value="UniProtKB-SubCell"/>
</dbReference>
<evidence type="ECO:0000256" key="1">
    <source>
        <dbReference type="ARBA" id="ARBA00004651"/>
    </source>
</evidence>
<gene>
    <name evidence="8" type="ordered locus">Sgly_1151</name>
</gene>
<evidence type="ECO:0000259" key="7">
    <source>
        <dbReference type="Pfam" id="PF02687"/>
    </source>
</evidence>
<evidence type="ECO:0000256" key="3">
    <source>
        <dbReference type="ARBA" id="ARBA00022692"/>
    </source>
</evidence>
<evidence type="ECO:0000313" key="8">
    <source>
        <dbReference type="EMBL" id="ADY55472.1"/>
    </source>
</evidence>
<feature type="transmembrane region" description="Helical" evidence="6">
    <location>
        <begin position="144"/>
        <end position="165"/>
    </location>
</feature>
<feature type="transmembrane region" description="Helical" evidence="6">
    <location>
        <begin position="523"/>
        <end position="545"/>
    </location>
</feature>
<dbReference type="Proteomes" id="UP000007488">
    <property type="component" value="Chromosome"/>
</dbReference>
<organism evidence="8 9">
    <name type="scientific">Syntrophobotulus glycolicus (strain DSM 8271 / FlGlyR)</name>
    <dbReference type="NCBI Taxonomy" id="645991"/>
    <lineage>
        <taxon>Bacteria</taxon>
        <taxon>Bacillati</taxon>
        <taxon>Bacillota</taxon>
        <taxon>Clostridia</taxon>
        <taxon>Eubacteriales</taxon>
        <taxon>Desulfitobacteriaceae</taxon>
        <taxon>Syntrophobotulus</taxon>
    </lineage>
</organism>
<keyword evidence="2 6" id="KW-1003">Cell membrane</keyword>
<accession>F0SU89</accession>
<reference evidence="9" key="2">
    <citation type="submission" date="2011-02" db="EMBL/GenBank/DDBJ databases">
        <title>The complete genome of Syntrophobotulus glycolicus DSM 8271.</title>
        <authorList>
            <person name="Lucas S."/>
            <person name="Copeland A."/>
            <person name="Lapidus A."/>
            <person name="Bruce D."/>
            <person name="Goodwin L."/>
            <person name="Pitluck S."/>
            <person name="Kyrpides N."/>
            <person name="Mavromatis K."/>
            <person name="Pagani I."/>
            <person name="Ivanova N."/>
            <person name="Mikhailova N."/>
            <person name="Chertkov O."/>
            <person name="Held B."/>
            <person name="Detter J.C."/>
            <person name="Tapia R."/>
            <person name="Han C."/>
            <person name="Land M."/>
            <person name="Hauser L."/>
            <person name="Markowitz V."/>
            <person name="Cheng J.-F."/>
            <person name="Hugenholtz P."/>
            <person name="Woyke T."/>
            <person name="Wu D."/>
            <person name="Spring S."/>
            <person name="Schroeder M."/>
            <person name="Brambilla E."/>
            <person name="Klenk H.-P."/>
            <person name="Eisen J.A."/>
        </authorList>
    </citation>
    <scope>NUCLEOTIDE SEQUENCE [LARGE SCALE GENOMIC DNA]</scope>
    <source>
        <strain evidence="9">DSM 8271 / FlGlyR</strain>
    </source>
</reference>
<dbReference type="RefSeq" id="WP_013624342.1">
    <property type="nucleotide sequence ID" value="NC_015172.1"/>
</dbReference>